<dbReference type="Gramene" id="Solyc08g080160.3.1">
    <property type="protein sequence ID" value="Solyc08g080160.3.1"/>
    <property type="gene ID" value="Solyc08g080160.3"/>
</dbReference>
<evidence type="ECO:0000256" key="1">
    <source>
        <dbReference type="ARBA" id="ARBA00022679"/>
    </source>
</evidence>
<dbReference type="PANTHER" id="PTHR43323">
    <property type="entry name" value="3-HYDROXY-3-METHYLGLUTARYL COENZYME A SYNTHASE"/>
    <property type="match status" value="1"/>
</dbReference>
<accession>A0A3Q7HVM9</accession>
<dbReference type="AlphaFoldDB" id="A0A3Q7HVM9"/>
<dbReference type="InterPro" id="IPR016039">
    <property type="entry name" value="Thiolase-like"/>
</dbReference>
<dbReference type="Gene3D" id="3.40.47.10">
    <property type="match status" value="1"/>
</dbReference>
<proteinExistence type="predicted"/>
<reference evidence="3" key="2">
    <citation type="submission" date="2019-01" db="UniProtKB">
        <authorList>
            <consortium name="EnsemblPlants"/>
        </authorList>
    </citation>
    <scope>IDENTIFICATION</scope>
    <source>
        <strain evidence="3">cv. Heinz 1706</strain>
    </source>
</reference>
<organism evidence="3">
    <name type="scientific">Solanum lycopersicum</name>
    <name type="common">Tomato</name>
    <name type="synonym">Lycopersicon esculentum</name>
    <dbReference type="NCBI Taxonomy" id="4081"/>
    <lineage>
        <taxon>Eukaryota</taxon>
        <taxon>Viridiplantae</taxon>
        <taxon>Streptophyta</taxon>
        <taxon>Embryophyta</taxon>
        <taxon>Tracheophyta</taxon>
        <taxon>Spermatophyta</taxon>
        <taxon>Magnoliopsida</taxon>
        <taxon>eudicotyledons</taxon>
        <taxon>Gunneridae</taxon>
        <taxon>Pentapetalae</taxon>
        <taxon>asterids</taxon>
        <taxon>lamiids</taxon>
        <taxon>Solanales</taxon>
        <taxon>Solanaceae</taxon>
        <taxon>Solanoideae</taxon>
        <taxon>Solaneae</taxon>
        <taxon>Solanum</taxon>
        <taxon>Solanum subgen. Lycopersicon</taxon>
    </lineage>
</organism>
<dbReference type="SUPFAM" id="SSF53901">
    <property type="entry name" value="Thiolase-like"/>
    <property type="match status" value="1"/>
</dbReference>
<evidence type="ECO:0000259" key="2">
    <source>
        <dbReference type="Pfam" id="PF08540"/>
    </source>
</evidence>
<dbReference type="InterPro" id="IPR013746">
    <property type="entry name" value="HMG_CoA_synt_C_dom"/>
</dbReference>
<keyword evidence="1" id="KW-0808">Transferase</keyword>
<feature type="domain" description="Hydroxymethylglutaryl-coenzyme A synthase C-terminal" evidence="2">
    <location>
        <begin position="32"/>
        <end position="94"/>
    </location>
</feature>
<reference evidence="3" key="1">
    <citation type="journal article" date="2012" name="Nature">
        <title>The tomato genome sequence provides insights into fleshy fruit evolution.</title>
        <authorList>
            <consortium name="Tomato Genome Consortium"/>
        </authorList>
    </citation>
    <scope>NUCLEOTIDE SEQUENCE [LARGE SCALE GENOMIC DNA]</scope>
    <source>
        <strain evidence="3">cv. Heinz 1706</strain>
    </source>
</reference>
<dbReference type="GO" id="GO:0006084">
    <property type="term" value="P:acetyl-CoA metabolic process"/>
    <property type="evidence" value="ECO:0007669"/>
    <property type="project" value="InterPro"/>
</dbReference>
<dbReference type="STRING" id="4081.A0A3Q7HVM9"/>
<dbReference type="Proteomes" id="UP000004994">
    <property type="component" value="Chromosome 8"/>
</dbReference>
<dbReference type="GO" id="GO:0004421">
    <property type="term" value="F:hydroxymethylglutaryl-CoA synthase activity"/>
    <property type="evidence" value="ECO:0007669"/>
    <property type="project" value="InterPro"/>
</dbReference>
<dbReference type="PANTHER" id="PTHR43323:SF2">
    <property type="entry name" value="HYDROXYMETHYLGLUTARYL-COA SYNTHASE"/>
    <property type="match status" value="1"/>
</dbReference>
<sequence length="97" mass="10919">MYAKGLMYLKARSELAMCPILDTLLTSLLDKSWPHLNSLTGDESYQSRDLHEASQQLAKPFYAEKVEPITSIPKQVGNMYTASLDAAFASLLHNKHY</sequence>
<dbReference type="GO" id="GO:0010142">
    <property type="term" value="P:farnesyl diphosphate biosynthetic process, mevalonate pathway"/>
    <property type="evidence" value="ECO:0007669"/>
    <property type="project" value="InterPro"/>
</dbReference>
<keyword evidence="4" id="KW-1185">Reference proteome</keyword>
<evidence type="ECO:0000313" key="4">
    <source>
        <dbReference type="Proteomes" id="UP000004994"/>
    </source>
</evidence>
<dbReference type="Pfam" id="PF08540">
    <property type="entry name" value="HMG_CoA_synt_C"/>
    <property type="match status" value="1"/>
</dbReference>
<dbReference type="InParanoid" id="A0A3Q7HVM9"/>
<dbReference type="PaxDb" id="4081-Solyc08g080160.2.1"/>
<protein>
    <recommendedName>
        <fullName evidence="2">Hydroxymethylglutaryl-coenzyme A synthase C-terminal domain-containing protein</fullName>
    </recommendedName>
</protein>
<dbReference type="EnsemblPlants" id="Solyc08g080160.3.1">
    <property type="protein sequence ID" value="Solyc08g080160.3.1"/>
    <property type="gene ID" value="Solyc08g080160.3"/>
</dbReference>
<name>A0A3Q7HVM9_SOLLC</name>
<evidence type="ECO:0000313" key="3">
    <source>
        <dbReference type="EnsemblPlants" id="Solyc08g080160.3.1"/>
    </source>
</evidence>